<keyword evidence="1" id="KW-0472">Membrane</keyword>
<dbReference type="AlphaFoldDB" id="A0A164P6I2"/>
<sequence length="128" mass="14347">MIDFIIMIGNMILAYSIALLFAYGIPVIQLVKIVRGFKQGGDIKQKMRDTVLQIKVSTLIVIVYLPIALFIGGMATDAPSSTMVQFWQGFFLMAGIPLLCLLLSTIKLVMQYFTKQNIKKELIKEGEL</sequence>
<feature type="transmembrane region" description="Helical" evidence="1">
    <location>
        <begin position="12"/>
        <end position="31"/>
    </location>
</feature>
<evidence type="ECO:0000256" key="1">
    <source>
        <dbReference type="SAM" id="Phobius"/>
    </source>
</evidence>
<keyword evidence="1" id="KW-1133">Transmembrane helix</keyword>
<name>A0A164P6I2_BACCE</name>
<dbReference type="RefSeq" id="WP_063260940.1">
    <property type="nucleotide sequence ID" value="NZ_LJKE01000043.1"/>
</dbReference>
<accession>A0A164P6I2</accession>
<reference evidence="2 3" key="1">
    <citation type="submission" date="2015-09" db="EMBL/GenBank/DDBJ databases">
        <title>Bacillus cereus food isolates.</title>
        <authorList>
            <person name="Boekhorst J."/>
        </authorList>
    </citation>
    <scope>NUCLEOTIDE SEQUENCE [LARGE SCALE GENOMIC DNA]</scope>
    <source>
        <strain evidence="2 3">B4088</strain>
    </source>
</reference>
<gene>
    <name evidence="2" type="ORF">B4088_2442</name>
</gene>
<feature type="transmembrane region" description="Helical" evidence="1">
    <location>
        <begin position="86"/>
        <end position="110"/>
    </location>
</feature>
<dbReference type="Proteomes" id="UP000076482">
    <property type="component" value="Unassembled WGS sequence"/>
</dbReference>
<evidence type="ECO:0000313" key="3">
    <source>
        <dbReference type="Proteomes" id="UP000076482"/>
    </source>
</evidence>
<organism evidence="2 3">
    <name type="scientific">Bacillus cereus</name>
    <dbReference type="NCBI Taxonomy" id="1396"/>
    <lineage>
        <taxon>Bacteria</taxon>
        <taxon>Bacillati</taxon>
        <taxon>Bacillota</taxon>
        <taxon>Bacilli</taxon>
        <taxon>Bacillales</taxon>
        <taxon>Bacillaceae</taxon>
        <taxon>Bacillus</taxon>
        <taxon>Bacillus cereus group</taxon>
    </lineage>
</organism>
<dbReference type="PATRIC" id="fig|1396.535.peg.4402"/>
<proteinExistence type="predicted"/>
<feature type="transmembrane region" description="Helical" evidence="1">
    <location>
        <begin position="52"/>
        <end position="74"/>
    </location>
</feature>
<keyword evidence="1" id="KW-0812">Transmembrane</keyword>
<comment type="caution">
    <text evidence="2">The sequence shown here is derived from an EMBL/GenBank/DDBJ whole genome shotgun (WGS) entry which is preliminary data.</text>
</comment>
<protein>
    <submittedName>
        <fullName evidence="2">Uncharacterized protein</fullName>
    </submittedName>
</protein>
<evidence type="ECO:0000313" key="2">
    <source>
        <dbReference type="EMBL" id="KZD66326.1"/>
    </source>
</evidence>
<dbReference type="EMBL" id="LJKE01000043">
    <property type="protein sequence ID" value="KZD66326.1"/>
    <property type="molecule type" value="Genomic_DNA"/>
</dbReference>